<accession>A0A175VSL9</accession>
<reference evidence="2 3" key="1">
    <citation type="journal article" date="2016" name="Genome Announc.">
        <title>Genome Sequence of Madurella mycetomatis mm55, Isolated from a Human Mycetoma Case in Sudan.</title>
        <authorList>
            <person name="Smit S."/>
            <person name="Derks M.F."/>
            <person name="Bervoets S."/>
            <person name="Fahal A."/>
            <person name="van Leeuwen W."/>
            <person name="van Belkum A."/>
            <person name="van de Sande W.W."/>
        </authorList>
    </citation>
    <scope>NUCLEOTIDE SEQUENCE [LARGE SCALE GENOMIC DNA]</scope>
    <source>
        <strain evidence="3">mm55</strain>
    </source>
</reference>
<name>A0A175VSL9_9PEZI</name>
<dbReference type="VEuPathDB" id="FungiDB:MMYC01_209660"/>
<feature type="domain" description="2EXR" evidence="1">
    <location>
        <begin position="40"/>
        <end position="145"/>
    </location>
</feature>
<organism evidence="2 3">
    <name type="scientific">Madurella mycetomatis</name>
    <dbReference type="NCBI Taxonomy" id="100816"/>
    <lineage>
        <taxon>Eukaryota</taxon>
        <taxon>Fungi</taxon>
        <taxon>Dikarya</taxon>
        <taxon>Ascomycota</taxon>
        <taxon>Pezizomycotina</taxon>
        <taxon>Sordariomycetes</taxon>
        <taxon>Sordariomycetidae</taxon>
        <taxon>Sordariales</taxon>
        <taxon>Sordariales incertae sedis</taxon>
        <taxon>Madurella</taxon>
    </lineage>
</organism>
<protein>
    <recommendedName>
        <fullName evidence="1">2EXR domain-containing protein</fullName>
    </recommendedName>
</protein>
<dbReference type="PANTHER" id="PTHR35910:SF6">
    <property type="entry name" value="2EXR DOMAIN-CONTAINING PROTEIN"/>
    <property type="match status" value="1"/>
</dbReference>
<sequence>MIRSWSDRHDENIELWLEFQIVHDSGNDGDTLAPAATPAFTCFGALPTELRLKIWENLIQPRIVLAACFNSRCRDGKRAQLAQRRKKRSVPVLLHVNHESRNLALQHYQLAFSWKIPLPLAWPQAGVLPSGSEARVWFNFELDALLLLGELEPYDQHGFSAPMVYFLREDDTRRVRHIACAFEELHPNLYESDQLFGCLFHIIDTFPAAQRLLITCTPQDGEVRPLVHPTADNAVQKLWCAFMNGTTSVTSTLAGRQILMIGEDDLAAFITEHK</sequence>
<comment type="caution">
    <text evidence="2">The sequence shown here is derived from an EMBL/GenBank/DDBJ whole genome shotgun (WGS) entry which is preliminary data.</text>
</comment>
<dbReference type="Pfam" id="PF20150">
    <property type="entry name" value="2EXR"/>
    <property type="match status" value="1"/>
</dbReference>
<dbReference type="PANTHER" id="PTHR35910">
    <property type="entry name" value="2EXR DOMAIN-CONTAINING PROTEIN"/>
    <property type="match status" value="1"/>
</dbReference>
<dbReference type="InterPro" id="IPR045518">
    <property type="entry name" value="2EXR"/>
</dbReference>
<proteinExistence type="predicted"/>
<evidence type="ECO:0000313" key="3">
    <source>
        <dbReference type="Proteomes" id="UP000078237"/>
    </source>
</evidence>
<keyword evidence="3" id="KW-1185">Reference proteome</keyword>
<gene>
    <name evidence="2" type="ORF">MMYC01_209660</name>
</gene>
<dbReference type="AlphaFoldDB" id="A0A175VSL9"/>
<dbReference type="OrthoDB" id="3540486at2759"/>
<dbReference type="Proteomes" id="UP000078237">
    <property type="component" value="Unassembled WGS sequence"/>
</dbReference>
<evidence type="ECO:0000313" key="2">
    <source>
        <dbReference type="EMBL" id="KXX74235.1"/>
    </source>
</evidence>
<evidence type="ECO:0000259" key="1">
    <source>
        <dbReference type="Pfam" id="PF20150"/>
    </source>
</evidence>
<dbReference type="EMBL" id="LCTW02000373">
    <property type="protein sequence ID" value="KXX74235.1"/>
    <property type="molecule type" value="Genomic_DNA"/>
</dbReference>